<feature type="transmembrane region" description="Helical" evidence="8">
    <location>
        <begin position="178"/>
        <end position="200"/>
    </location>
</feature>
<keyword evidence="3 8" id="KW-0812">Transmembrane</keyword>
<dbReference type="PANTHER" id="PTHR22811">
    <property type="entry name" value="TRANSMEMBRANE EMP24 DOMAIN-CONTAINING PROTEIN"/>
    <property type="match status" value="1"/>
</dbReference>
<evidence type="ECO:0000256" key="6">
    <source>
        <dbReference type="ARBA" id="ARBA00023136"/>
    </source>
</evidence>
<feature type="signal peptide" evidence="9">
    <location>
        <begin position="1"/>
        <end position="22"/>
    </location>
</feature>
<keyword evidence="4 9" id="KW-0732">Signal</keyword>
<organism evidence="11 12">
    <name type="scientific">Ditylenchus dipsaci</name>
    <dbReference type="NCBI Taxonomy" id="166011"/>
    <lineage>
        <taxon>Eukaryota</taxon>
        <taxon>Metazoa</taxon>
        <taxon>Ecdysozoa</taxon>
        <taxon>Nematoda</taxon>
        <taxon>Chromadorea</taxon>
        <taxon>Rhabditida</taxon>
        <taxon>Tylenchina</taxon>
        <taxon>Tylenchomorpha</taxon>
        <taxon>Sphaerularioidea</taxon>
        <taxon>Anguinidae</taxon>
        <taxon>Anguininae</taxon>
        <taxon>Ditylenchus</taxon>
    </lineage>
</organism>
<evidence type="ECO:0000256" key="4">
    <source>
        <dbReference type="ARBA" id="ARBA00022729"/>
    </source>
</evidence>
<evidence type="ECO:0000256" key="1">
    <source>
        <dbReference type="ARBA" id="ARBA00004479"/>
    </source>
</evidence>
<evidence type="ECO:0000256" key="8">
    <source>
        <dbReference type="SAM" id="Phobius"/>
    </source>
</evidence>
<evidence type="ECO:0000256" key="7">
    <source>
        <dbReference type="ARBA" id="ARBA00037847"/>
    </source>
</evidence>
<dbReference type="Pfam" id="PF01105">
    <property type="entry name" value="EMP24_GP25L"/>
    <property type="match status" value="2"/>
</dbReference>
<dbReference type="InterPro" id="IPR036598">
    <property type="entry name" value="GOLD_dom_sf"/>
</dbReference>
<feature type="chain" id="PRO_5037204371" evidence="9">
    <location>
        <begin position="23"/>
        <end position="443"/>
    </location>
</feature>
<keyword evidence="6 8" id="KW-0472">Membrane</keyword>
<name>A0A915ERN6_9BILA</name>
<dbReference type="SUPFAM" id="SSF101576">
    <property type="entry name" value="Supernatant protein factor (SPF), C-terminal domain"/>
    <property type="match status" value="1"/>
</dbReference>
<evidence type="ECO:0000256" key="2">
    <source>
        <dbReference type="ARBA" id="ARBA00007104"/>
    </source>
</evidence>
<sequence length="443" mass="50716">MKNILLFVFTWSSLLFLHCIRAGEYDLTVEIPPGKFQCFFQTVAEKHKSLEIDYQVIDGGDLNVNFMLIFGANILKQDDMKTDGSHSLFSGSMWNSQEITKSALTTHSATRRGKSSSSKFICMMPGKRMEELGMTVTQFHDSFGRIKSLLSKIEYYQAMQRSQENRDRVIMNANHDRVLLWSIINSVVLISVGAVQVFMIRSLFEENSKMAEEVFTTTGQAFNQPSQQEEIVMAVVVEPGKIECMYQTISNEKYTSFEIDYQVIEGGENDITFMIKSPTGVIIAHELKSTDGTHKIELEKPNHGRGDYSFCFDNSFSVTSTKRVFFELFLLDKDGNYLNDYDLKALAKDHKYGMDFQIENFSKVTNKVKGNLNEIERLQSQLRAIEARDRSVMEANYDRVNFWSGVHLVCLLIVTAVQIYTLRSLFLEDSKYGQFIRKVSSKS</sequence>
<dbReference type="WBParaSite" id="jg9067">
    <property type="protein sequence ID" value="jg9067"/>
    <property type="gene ID" value="jg9067"/>
</dbReference>
<accession>A0A915ERN6</accession>
<evidence type="ECO:0000313" key="12">
    <source>
        <dbReference type="WBParaSite" id="jg9067"/>
    </source>
</evidence>
<dbReference type="SMART" id="SM01190">
    <property type="entry name" value="EMP24_GP25L"/>
    <property type="match status" value="2"/>
</dbReference>
<dbReference type="Proteomes" id="UP000887574">
    <property type="component" value="Unplaced"/>
</dbReference>
<dbReference type="AlphaFoldDB" id="A0A915ERN6"/>
<keyword evidence="5 8" id="KW-1133">Transmembrane helix</keyword>
<reference evidence="12" key="1">
    <citation type="submission" date="2022-11" db="UniProtKB">
        <authorList>
            <consortium name="WormBaseParasite"/>
        </authorList>
    </citation>
    <scope>IDENTIFICATION</scope>
</reference>
<dbReference type="InterPro" id="IPR009038">
    <property type="entry name" value="GOLD_dom"/>
</dbReference>
<evidence type="ECO:0000256" key="3">
    <source>
        <dbReference type="ARBA" id="ARBA00022692"/>
    </source>
</evidence>
<keyword evidence="11" id="KW-1185">Reference proteome</keyword>
<comment type="similarity">
    <text evidence="2">Belongs to the EMP24/GP25L family.</text>
</comment>
<dbReference type="GO" id="GO:0012505">
    <property type="term" value="C:endomembrane system"/>
    <property type="evidence" value="ECO:0007669"/>
    <property type="project" value="UniProtKB-SubCell"/>
</dbReference>
<dbReference type="PROSITE" id="PS50866">
    <property type="entry name" value="GOLD"/>
    <property type="match status" value="1"/>
</dbReference>
<comment type="subcellular location">
    <subcellularLocation>
        <location evidence="7">Endomembrane system</location>
        <topology evidence="7">Single-pass membrane protein</topology>
    </subcellularLocation>
    <subcellularLocation>
        <location evidence="1">Membrane</location>
        <topology evidence="1">Single-pass type I membrane protein</topology>
    </subcellularLocation>
</comment>
<evidence type="ECO:0000256" key="9">
    <source>
        <dbReference type="SAM" id="SignalP"/>
    </source>
</evidence>
<evidence type="ECO:0000256" key="5">
    <source>
        <dbReference type="ARBA" id="ARBA00022989"/>
    </source>
</evidence>
<proteinExistence type="inferred from homology"/>
<feature type="domain" description="GOLD" evidence="10">
    <location>
        <begin position="242"/>
        <end position="330"/>
    </location>
</feature>
<dbReference type="InterPro" id="IPR015720">
    <property type="entry name" value="Emp24-like"/>
</dbReference>
<evidence type="ECO:0000313" key="11">
    <source>
        <dbReference type="Proteomes" id="UP000887574"/>
    </source>
</evidence>
<feature type="transmembrane region" description="Helical" evidence="8">
    <location>
        <begin position="400"/>
        <end position="420"/>
    </location>
</feature>
<evidence type="ECO:0000259" key="10">
    <source>
        <dbReference type="PROSITE" id="PS50866"/>
    </source>
</evidence>
<protein>
    <submittedName>
        <fullName evidence="12">GOLD domain-containing protein</fullName>
    </submittedName>
</protein>
<dbReference type="GO" id="GO:0016020">
    <property type="term" value="C:membrane"/>
    <property type="evidence" value="ECO:0007669"/>
    <property type="project" value="UniProtKB-SubCell"/>
</dbReference>